<dbReference type="InterPro" id="IPR005654">
    <property type="entry name" value="ATPase_AFG1-like"/>
</dbReference>
<dbReference type="GO" id="GO:0005739">
    <property type="term" value="C:mitochondrion"/>
    <property type="evidence" value="ECO:0007669"/>
    <property type="project" value="TreeGrafter"/>
</dbReference>
<name>A0A813J3G4_POLGL</name>
<dbReference type="EMBL" id="CAJNNW010018339">
    <property type="protein sequence ID" value="CAE8662743.1"/>
    <property type="molecule type" value="Genomic_DNA"/>
</dbReference>
<dbReference type="AlphaFoldDB" id="A0A813J3G4"/>
<gene>
    <name evidence="3" type="ORF">PGLA2088_LOCUS15003</name>
</gene>
<feature type="non-terminal residue" evidence="3">
    <location>
        <position position="1"/>
    </location>
</feature>
<evidence type="ECO:0000313" key="3">
    <source>
        <dbReference type="EMBL" id="CAE8662743.1"/>
    </source>
</evidence>
<dbReference type="PANTHER" id="PTHR12169">
    <property type="entry name" value="ATPASE N2B"/>
    <property type="match status" value="1"/>
</dbReference>
<keyword evidence="2" id="KW-0067">ATP-binding</keyword>
<evidence type="ECO:0000256" key="1">
    <source>
        <dbReference type="ARBA" id="ARBA00022741"/>
    </source>
</evidence>
<comment type="caution">
    <text evidence="3">The sequence shown here is derived from an EMBL/GenBank/DDBJ whole genome shotgun (WGS) entry which is preliminary data.</text>
</comment>
<dbReference type="GO" id="GO:0005524">
    <property type="term" value="F:ATP binding"/>
    <property type="evidence" value="ECO:0007669"/>
    <property type="project" value="UniProtKB-KW"/>
</dbReference>
<dbReference type="GO" id="GO:0016887">
    <property type="term" value="F:ATP hydrolysis activity"/>
    <property type="evidence" value="ECO:0007669"/>
    <property type="project" value="InterPro"/>
</dbReference>
<sequence length="236" mass="25878">RLAHRSRSLATAAALSPCVDAERLALRLRLGEGWRASLGSAAEDVTLAHETLVSQGRLQVNAQQAREARQRWDDEQAGLTAAAERAAARVQDERKKAAAWEGSGWFKGSPSTPREPAIVGSLCWLGVGPPPALQPAGCYIYGTVGSGKSTAMDLFCLSALKGWRARRQHFHEFALWLHQELVHLRRASQGSEGWRPSGRGHRCSRLSSASAAFVEGPFSFRRGCRFATRGCYYFPF</sequence>
<dbReference type="Pfam" id="PF03969">
    <property type="entry name" value="AFG1_ATPase"/>
    <property type="match status" value="1"/>
</dbReference>
<dbReference type="Proteomes" id="UP000626109">
    <property type="component" value="Unassembled WGS sequence"/>
</dbReference>
<organism evidence="3 4">
    <name type="scientific">Polarella glacialis</name>
    <name type="common">Dinoflagellate</name>
    <dbReference type="NCBI Taxonomy" id="89957"/>
    <lineage>
        <taxon>Eukaryota</taxon>
        <taxon>Sar</taxon>
        <taxon>Alveolata</taxon>
        <taxon>Dinophyceae</taxon>
        <taxon>Suessiales</taxon>
        <taxon>Suessiaceae</taxon>
        <taxon>Polarella</taxon>
    </lineage>
</organism>
<evidence type="ECO:0000256" key="2">
    <source>
        <dbReference type="ARBA" id="ARBA00022840"/>
    </source>
</evidence>
<protein>
    <submittedName>
        <fullName evidence="3">Uncharacterized protein</fullName>
    </submittedName>
</protein>
<keyword evidence="1" id="KW-0547">Nucleotide-binding</keyword>
<proteinExistence type="predicted"/>
<accession>A0A813J3G4</accession>
<dbReference type="PANTHER" id="PTHR12169:SF6">
    <property type="entry name" value="AFG1-LIKE ATPASE"/>
    <property type="match status" value="1"/>
</dbReference>
<reference evidence="3" key="1">
    <citation type="submission" date="2021-02" db="EMBL/GenBank/DDBJ databases">
        <authorList>
            <person name="Dougan E. K."/>
            <person name="Rhodes N."/>
            <person name="Thang M."/>
            <person name="Chan C."/>
        </authorList>
    </citation>
    <scope>NUCLEOTIDE SEQUENCE</scope>
</reference>
<evidence type="ECO:0000313" key="4">
    <source>
        <dbReference type="Proteomes" id="UP000626109"/>
    </source>
</evidence>